<comment type="caution">
    <text evidence="1">The sequence shown here is derived from an EMBL/GenBank/DDBJ whole genome shotgun (WGS) entry which is preliminary data.</text>
</comment>
<dbReference type="EMBL" id="JAKELL010000136">
    <property type="protein sequence ID" value="KAH8980412.1"/>
    <property type="molecule type" value="Genomic_DNA"/>
</dbReference>
<proteinExistence type="predicted"/>
<protein>
    <submittedName>
        <fullName evidence="1">Uncharacterized protein</fullName>
    </submittedName>
</protein>
<evidence type="ECO:0000313" key="2">
    <source>
        <dbReference type="Proteomes" id="UP001201163"/>
    </source>
</evidence>
<name>A0AAD4Q5S5_9AGAM</name>
<dbReference type="AlphaFoldDB" id="A0AAD4Q5S5"/>
<keyword evidence="2" id="KW-1185">Reference proteome</keyword>
<gene>
    <name evidence="1" type="ORF">EDB92DRAFT_273043</name>
</gene>
<organism evidence="1 2">
    <name type="scientific">Lactarius akahatsu</name>
    <dbReference type="NCBI Taxonomy" id="416441"/>
    <lineage>
        <taxon>Eukaryota</taxon>
        <taxon>Fungi</taxon>
        <taxon>Dikarya</taxon>
        <taxon>Basidiomycota</taxon>
        <taxon>Agaricomycotina</taxon>
        <taxon>Agaricomycetes</taxon>
        <taxon>Russulales</taxon>
        <taxon>Russulaceae</taxon>
        <taxon>Lactarius</taxon>
    </lineage>
</organism>
<dbReference type="Proteomes" id="UP001201163">
    <property type="component" value="Unassembled WGS sequence"/>
</dbReference>
<accession>A0AAD4Q5S5</accession>
<sequence length="149" mass="15697">MTPDAEELSGSHLVLPSAPCSINSRTVSSPSAGEGIQKSSRFSCPFKSILRWSKDDVVLALTFDDARCKGVLRLPSCAVTSAPCAINSCTVSALPEDDARCKGVDRVSFCAETSAPRSIKSRTVSAFPRDDAICKGVEWVISSAVTSAP</sequence>
<reference evidence="1" key="1">
    <citation type="submission" date="2022-01" db="EMBL/GenBank/DDBJ databases">
        <title>Comparative genomics reveals a dynamic genome evolution in the ectomycorrhizal milk-cap (Lactarius) mushrooms.</title>
        <authorList>
            <consortium name="DOE Joint Genome Institute"/>
            <person name="Lebreton A."/>
            <person name="Tang N."/>
            <person name="Kuo A."/>
            <person name="LaButti K."/>
            <person name="Drula E."/>
            <person name="Barry K."/>
            <person name="Clum A."/>
            <person name="Lipzen A."/>
            <person name="Mousain D."/>
            <person name="Ng V."/>
            <person name="Wang R."/>
            <person name="Wang X."/>
            <person name="Dai Y."/>
            <person name="Henrissat B."/>
            <person name="Grigoriev I.V."/>
            <person name="Guerin-Laguette A."/>
            <person name="Yu F."/>
            <person name="Martin F.M."/>
        </authorList>
    </citation>
    <scope>NUCLEOTIDE SEQUENCE</scope>
    <source>
        <strain evidence="1">QP</strain>
    </source>
</reference>
<evidence type="ECO:0000313" key="1">
    <source>
        <dbReference type="EMBL" id="KAH8980412.1"/>
    </source>
</evidence>